<evidence type="ECO:0000313" key="2">
    <source>
        <dbReference type="Proteomes" id="UP000305423"/>
    </source>
</evidence>
<protein>
    <recommendedName>
        <fullName evidence="3">DUF600 family protein</fullName>
    </recommendedName>
</protein>
<reference evidence="2" key="2">
    <citation type="submission" date="2019-06" db="EMBL/GenBank/DDBJ databases">
        <title>Co-occurence of chitin degradation, pigmentation and bioactivity in marine Pseudoalteromonas.</title>
        <authorList>
            <person name="Sonnenschein E.C."/>
            <person name="Bech P.K."/>
        </authorList>
    </citation>
    <scope>NUCLEOTIDE SEQUENCE [LARGE SCALE GENOMIC DNA]</scope>
    <source>
        <strain evidence="2">S1607</strain>
    </source>
</reference>
<dbReference type="RefSeq" id="WP_045962427.1">
    <property type="nucleotide sequence ID" value="NZ_JXXW01000010.1"/>
</dbReference>
<sequence length="107" mass="12565">MREENRQVPQQLGQYLYQQIKEPWSEARLVLDYHDDNMPRCSAFYYDTSTPKQAHVIPVSDEISVLFLSLFENATSNQEENWQKAIFSVQRSGQFSLNFETADNEEP</sequence>
<dbReference type="AlphaFoldDB" id="A0AAQ2EVX4"/>
<evidence type="ECO:0000313" key="1">
    <source>
        <dbReference type="EMBL" id="TMN79657.1"/>
    </source>
</evidence>
<name>A0AAQ2EVX4_PSEO7</name>
<dbReference type="InterPro" id="IPR036170">
    <property type="entry name" value="YezG-like_sf"/>
</dbReference>
<gene>
    <name evidence="1" type="ORF">CWB74_05640</name>
</gene>
<evidence type="ECO:0008006" key="3">
    <source>
        <dbReference type="Google" id="ProtNLM"/>
    </source>
</evidence>
<dbReference type="Gene3D" id="3.30.500.20">
    <property type="entry name" value="BH3703-like domains"/>
    <property type="match status" value="1"/>
</dbReference>
<comment type="caution">
    <text evidence="1">The sequence shown here is derived from an EMBL/GenBank/DDBJ whole genome shotgun (WGS) entry which is preliminary data.</text>
</comment>
<dbReference type="EMBL" id="PNEL01000014">
    <property type="protein sequence ID" value="TMN79657.1"/>
    <property type="molecule type" value="Genomic_DNA"/>
</dbReference>
<organism evidence="1 2">
    <name type="scientific">Pseudoalteromonas piscicida</name>
    <dbReference type="NCBI Taxonomy" id="43662"/>
    <lineage>
        <taxon>Bacteria</taxon>
        <taxon>Pseudomonadati</taxon>
        <taxon>Pseudomonadota</taxon>
        <taxon>Gammaproteobacteria</taxon>
        <taxon>Alteromonadales</taxon>
        <taxon>Pseudoalteromonadaceae</taxon>
        <taxon>Pseudoalteromonas</taxon>
    </lineage>
</organism>
<accession>A0AAQ2EVX4</accession>
<dbReference type="SUPFAM" id="SSF160424">
    <property type="entry name" value="BH3703-like"/>
    <property type="match status" value="1"/>
</dbReference>
<proteinExistence type="predicted"/>
<reference evidence="1 2" key="1">
    <citation type="submission" date="2017-12" db="EMBL/GenBank/DDBJ databases">
        <authorList>
            <person name="Paulsen S."/>
            <person name="Gram L.K."/>
        </authorList>
    </citation>
    <scope>NUCLEOTIDE SEQUENCE [LARGE SCALE GENOMIC DNA]</scope>
    <source>
        <strain evidence="1 2">S1607</strain>
    </source>
</reference>
<dbReference type="Proteomes" id="UP000305423">
    <property type="component" value="Unassembled WGS sequence"/>
</dbReference>